<accession>A0A512NFQ6</accession>
<dbReference type="EMBL" id="BKAJ01000088">
    <property type="protein sequence ID" value="GEP57791.1"/>
    <property type="molecule type" value="Genomic_DNA"/>
</dbReference>
<sequence>MRLIASLLACSIVCGALPSIAIAEPLTPVRFQQVLATAKAYAADRTLIFYCIRDEPGMLPFNYLVVHTETEAALNKLKAAGSEAKQNAELVEAVMANVRYPTTGASDAAMDAECQSKNVRQSYFTFSGPLITPLDRRPPFDSLK</sequence>
<feature type="signal peptide" evidence="1">
    <location>
        <begin position="1"/>
        <end position="23"/>
    </location>
</feature>
<keyword evidence="1" id="KW-0732">Signal</keyword>
<name>A0A512NFQ6_9HYPH</name>
<gene>
    <name evidence="2" type="ORF">RSO01_49570</name>
</gene>
<evidence type="ECO:0000313" key="2">
    <source>
        <dbReference type="EMBL" id="GEP57791.1"/>
    </source>
</evidence>
<dbReference type="OrthoDB" id="9843372at2"/>
<comment type="caution">
    <text evidence="2">The sequence shown here is derived from an EMBL/GenBank/DDBJ whole genome shotgun (WGS) entry which is preliminary data.</text>
</comment>
<dbReference type="Proteomes" id="UP000321058">
    <property type="component" value="Unassembled WGS sequence"/>
</dbReference>
<feature type="chain" id="PRO_5022026892" evidence="1">
    <location>
        <begin position="24"/>
        <end position="144"/>
    </location>
</feature>
<organism evidence="2 3">
    <name type="scientific">Reyranella soli</name>
    <dbReference type="NCBI Taxonomy" id="1230389"/>
    <lineage>
        <taxon>Bacteria</taxon>
        <taxon>Pseudomonadati</taxon>
        <taxon>Pseudomonadota</taxon>
        <taxon>Alphaproteobacteria</taxon>
        <taxon>Hyphomicrobiales</taxon>
        <taxon>Reyranellaceae</taxon>
        <taxon>Reyranella</taxon>
    </lineage>
</organism>
<evidence type="ECO:0000313" key="3">
    <source>
        <dbReference type="Proteomes" id="UP000321058"/>
    </source>
</evidence>
<dbReference type="AlphaFoldDB" id="A0A512NFQ6"/>
<protein>
    <submittedName>
        <fullName evidence="2">Uncharacterized protein</fullName>
    </submittedName>
</protein>
<evidence type="ECO:0000256" key="1">
    <source>
        <dbReference type="SAM" id="SignalP"/>
    </source>
</evidence>
<proteinExistence type="predicted"/>
<keyword evidence="3" id="KW-1185">Reference proteome</keyword>
<reference evidence="2 3" key="1">
    <citation type="submission" date="2019-07" db="EMBL/GenBank/DDBJ databases">
        <title>Whole genome shotgun sequence of Reyranella soli NBRC 108950.</title>
        <authorList>
            <person name="Hosoyama A."/>
            <person name="Uohara A."/>
            <person name="Ohji S."/>
            <person name="Ichikawa N."/>
        </authorList>
    </citation>
    <scope>NUCLEOTIDE SEQUENCE [LARGE SCALE GENOMIC DNA]</scope>
    <source>
        <strain evidence="2 3">NBRC 108950</strain>
    </source>
</reference>